<dbReference type="OrthoDB" id="9810250at2"/>
<dbReference type="InterPro" id="IPR050624">
    <property type="entry name" value="HTH-type_Tx_Regulator"/>
</dbReference>
<dbReference type="Pfam" id="PF14278">
    <property type="entry name" value="TetR_C_8"/>
    <property type="match status" value="1"/>
</dbReference>
<evidence type="ECO:0000259" key="3">
    <source>
        <dbReference type="PROSITE" id="PS50977"/>
    </source>
</evidence>
<dbReference type="PANTHER" id="PTHR43479">
    <property type="entry name" value="ACREF/ENVCD OPERON REPRESSOR-RELATED"/>
    <property type="match status" value="1"/>
</dbReference>
<dbReference type="RefSeq" id="WP_115310973.1">
    <property type="nucleotide sequence ID" value="NZ_UHIO01000001.1"/>
</dbReference>
<organism evidence="4 5">
    <name type="scientific">Veillonella criceti</name>
    <dbReference type="NCBI Taxonomy" id="103891"/>
    <lineage>
        <taxon>Bacteria</taxon>
        <taxon>Bacillati</taxon>
        <taxon>Bacillota</taxon>
        <taxon>Negativicutes</taxon>
        <taxon>Veillonellales</taxon>
        <taxon>Veillonellaceae</taxon>
        <taxon>Veillonella</taxon>
    </lineage>
</organism>
<keyword evidence="5" id="KW-1185">Reference proteome</keyword>
<dbReference type="PROSITE" id="PS50977">
    <property type="entry name" value="HTH_TETR_2"/>
    <property type="match status" value="1"/>
</dbReference>
<keyword evidence="1 2" id="KW-0238">DNA-binding</keyword>
<evidence type="ECO:0000256" key="2">
    <source>
        <dbReference type="PROSITE-ProRule" id="PRU00335"/>
    </source>
</evidence>
<evidence type="ECO:0000313" key="5">
    <source>
        <dbReference type="Proteomes" id="UP000255367"/>
    </source>
</evidence>
<dbReference type="InterPro" id="IPR039532">
    <property type="entry name" value="TetR_C_Firmicutes"/>
</dbReference>
<dbReference type="Gene3D" id="1.10.357.10">
    <property type="entry name" value="Tetracycline Repressor, domain 2"/>
    <property type="match status" value="1"/>
</dbReference>
<sequence>MSNRTKLWIAEAMRQLMTQKSLDKIRVTEICQIANIERPTFYYHFKDKYDLVSWIFFNTITNTNILSTESIAKNLATMKQDFLFYKRAYEDTSQTPLWKYMFDYFVAKYTQKAQELLATSNLNQELQFDIRFYCYGCVGISREWLLFDKNTSAEVIAQRYFNAMPVSLRTIFFKDS</sequence>
<dbReference type="AlphaFoldDB" id="A0A380NNR9"/>
<dbReference type="Pfam" id="PF00440">
    <property type="entry name" value="TetR_N"/>
    <property type="match status" value="1"/>
</dbReference>
<name>A0A380NNR9_9FIRM</name>
<gene>
    <name evidence="4" type="primary">dhaS</name>
    <name evidence="4" type="ORF">NCTC12020_01906</name>
</gene>
<evidence type="ECO:0000313" key="4">
    <source>
        <dbReference type="EMBL" id="SUP44923.1"/>
    </source>
</evidence>
<dbReference type="EMBL" id="UHIO01000001">
    <property type="protein sequence ID" value="SUP44923.1"/>
    <property type="molecule type" value="Genomic_DNA"/>
</dbReference>
<dbReference type="SUPFAM" id="SSF46689">
    <property type="entry name" value="Homeodomain-like"/>
    <property type="match status" value="1"/>
</dbReference>
<feature type="domain" description="HTH tetR-type" evidence="3">
    <location>
        <begin position="3"/>
        <end position="63"/>
    </location>
</feature>
<evidence type="ECO:0000256" key="1">
    <source>
        <dbReference type="ARBA" id="ARBA00023125"/>
    </source>
</evidence>
<accession>A0A380NNR9</accession>
<dbReference type="PANTHER" id="PTHR43479:SF7">
    <property type="entry name" value="TETR-FAMILY TRANSCRIPTIONAL REGULATOR"/>
    <property type="match status" value="1"/>
</dbReference>
<dbReference type="Proteomes" id="UP000255367">
    <property type="component" value="Unassembled WGS sequence"/>
</dbReference>
<proteinExistence type="predicted"/>
<reference evidence="4 5" key="1">
    <citation type="submission" date="2018-06" db="EMBL/GenBank/DDBJ databases">
        <authorList>
            <consortium name="Pathogen Informatics"/>
            <person name="Doyle S."/>
        </authorList>
    </citation>
    <scope>NUCLEOTIDE SEQUENCE [LARGE SCALE GENOMIC DNA]</scope>
    <source>
        <strain evidence="4 5">NCTC12020</strain>
    </source>
</reference>
<dbReference type="InterPro" id="IPR009057">
    <property type="entry name" value="Homeodomain-like_sf"/>
</dbReference>
<feature type="DNA-binding region" description="H-T-H motif" evidence="2">
    <location>
        <begin position="26"/>
        <end position="45"/>
    </location>
</feature>
<protein>
    <submittedName>
        <fullName evidence="4">HTH-type dhaKLM operon transcriptional activator dhaS</fullName>
    </submittedName>
</protein>
<dbReference type="GO" id="GO:0003677">
    <property type="term" value="F:DNA binding"/>
    <property type="evidence" value="ECO:0007669"/>
    <property type="project" value="UniProtKB-UniRule"/>
</dbReference>
<dbReference type="InterPro" id="IPR001647">
    <property type="entry name" value="HTH_TetR"/>
</dbReference>